<dbReference type="EMBL" id="BGPR01000714">
    <property type="protein sequence ID" value="GBM32662.1"/>
    <property type="molecule type" value="Genomic_DNA"/>
</dbReference>
<organism evidence="1 2">
    <name type="scientific">Araneus ventricosus</name>
    <name type="common">Orbweaver spider</name>
    <name type="synonym">Epeira ventricosa</name>
    <dbReference type="NCBI Taxonomy" id="182803"/>
    <lineage>
        <taxon>Eukaryota</taxon>
        <taxon>Metazoa</taxon>
        <taxon>Ecdysozoa</taxon>
        <taxon>Arthropoda</taxon>
        <taxon>Chelicerata</taxon>
        <taxon>Arachnida</taxon>
        <taxon>Araneae</taxon>
        <taxon>Araneomorphae</taxon>
        <taxon>Entelegynae</taxon>
        <taxon>Araneoidea</taxon>
        <taxon>Araneidae</taxon>
        <taxon>Araneus</taxon>
    </lineage>
</organism>
<name>A0A4Y2ETS9_ARAVE</name>
<sequence>MIIQILPPDPEIVTDDEEIYDACTRTDHGHIDFDEKIQDETDGTIEILKERDAAEYVKTPTWTNSFSQESLKNLVPPPPTVFSIPRESSASRIVVITVSALKCDKPFQSILMDLFESFGTKQTTHRKFHTRI</sequence>
<reference evidence="1 2" key="1">
    <citation type="journal article" date="2019" name="Sci. Rep.">
        <title>Orb-weaving spider Araneus ventricosus genome elucidates the spidroin gene catalogue.</title>
        <authorList>
            <person name="Kono N."/>
            <person name="Nakamura H."/>
            <person name="Ohtoshi R."/>
            <person name="Moran D.A.P."/>
            <person name="Shinohara A."/>
            <person name="Yoshida Y."/>
            <person name="Fujiwara M."/>
            <person name="Mori M."/>
            <person name="Tomita M."/>
            <person name="Arakawa K."/>
        </authorList>
    </citation>
    <scope>NUCLEOTIDE SEQUENCE [LARGE SCALE GENOMIC DNA]</scope>
</reference>
<evidence type="ECO:0000313" key="2">
    <source>
        <dbReference type="Proteomes" id="UP000499080"/>
    </source>
</evidence>
<keyword evidence="2" id="KW-1185">Reference proteome</keyword>
<protein>
    <submittedName>
        <fullName evidence="1">Uncharacterized protein</fullName>
    </submittedName>
</protein>
<proteinExistence type="predicted"/>
<accession>A0A4Y2ETS9</accession>
<evidence type="ECO:0000313" key="1">
    <source>
        <dbReference type="EMBL" id="GBM32662.1"/>
    </source>
</evidence>
<comment type="caution">
    <text evidence="1">The sequence shown here is derived from an EMBL/GenBank/DDBJ whole genome shotgun (WGS) entry which is preliminary data.</text>
</comment>
<dbReference type="Proteomes" id="UP000499080">
    <property type="component" value="Unassembled WGS sequence"/>
</dbReference>
<gene>
    <name evidence="1" type="ORF">AVEN_89655_1</name>
</gene>
<dbReference type="AlphaFoldDB" id="A0A4Y2ETS9"/>